<dbReference type="InterPro" id="IPR016181">
    <property type="entry name" value="Acyl_CoA_acyltransferase"/>
</dbReference>
<dbReference type="Gene3D" id="3.40.630.30">
    <property type="match status" value="1"/>
</dbReference>
<dbReference type="InterPro" id="IPR000182">
    <property type="entry name" value="GNAT_dom"/>
</dbReference>
<evidence type="ECO:0000313" key="2">
    <source>
        <dbReference type="EMBL" id="TFW31034.1"/>
    </source>
</evidence>
<dbReference type="OrthoDB" id="359414at2"/>
<accession>A0A4Y9SWC7</accession>
<dbReference type="Pfam" id="PF00583">
    <property type="entry name" value="Acetyltransf_1"/>
    <property type="match status" value="1"/>
</dbReference>
<reference evidence="2 3" key="1">
    <citation type="submission" date="2019-03" db="EMBL/GenBank/DDBJ databases">
        <title>Draft genome of Massilia hortus sp. nov., a novel bacterial species of the Oxalobacteraceae family.</title>
        <authorList>
            <person name="Peta V."/>
            <person name="Raths R."/>
            <person name="Bucking H."/>
        </authorList>
    </citation>
    <scope>NUCLEOTIDE SEQUENCE [LARGE SCALE GENOMIC DNA]</scope>
    <source>
        <strain evidence="2 3">ONC3</strain>
    </source>
</reference>
<evidence type="ECO:0000259" key="1">
    <source>
        <dbReference type="PROSITE" id="PS51186"/>
    </source>
</evidence>
<evidence type="ECO:0000313" key="3">
    <source>
        <dbReference type="Proteomes" id="UP000297258"/>
    </source>
</evidence>
<dbReference type="Proteomes" id="UP000297258">
    <property type="component" value="Unassembled WGS sequence"/>
</dbReference>
<gene>
    <name evidence="2" type="ORF">E4O92_15135</name>
</gene>
<keyword evidence="2" id="KW-0808">Transferase</keyword>
<dbReference type="PROSITE" id="PS51186">
    <property type="entry name" value="GNAT"/>
    <property type="match status" value="1"/>
</dbReference>
<keyword evidence="3" id="KW-1185">Reference proteome</keyword>
<feature type="domain" description="N-acetyltransferase" evidence="1">
    <location>
        <begin position="14"/>
        <end position="176"/>
    </location>
</feature>
<dbReference type="EMBL" id="SPUM01000102">
    <property type="protein sequence ID" value="TFW31034.1"/>
    <property type="molecule type" value="Genomic_DNA"/>
</dbReference>
<dbReference type="AlphaFoldDB" id="A0A4Y9SWC7"/>
<comment type="caution">
    <text evidence="2">The sequence shown here is derived from an EMBL/GenBank/DDBJ whole genome shotgun (WGS) entry which is preliminary data.</text>
</comment>
<dbReference type="GO" id="GO:0016747">
    <property type="term" value="F:acyltransferase activity, transferring groups other than amino-acyl groups"/>
    <property type="evidence" value="ECO:0007669"/>
    <property type="project" value="InterPro"/>
</dbReference>
<dbReference type="CDD" id="cd04301">
    <property type="entry name" value="NAT_SF"/>
    <property type="match status" value="1"/>
</dbReference>
<protein>
    <submittedName>
        <fullName evidence="2">GNAT family N-acetyltransferase</fullName>
    </submittedName>
</protein>
<dbReference type="SUPFAM" id="SSF55729">
    <property type="entry name" value="Acyl-CoA N-acyltransferases (Nat)"/>
    <property type="match status" value="1"/>
</dbReference>
<name>A0A4Y9SWC7_9BURK</name>
<proteinExistence type="predicted"/>
<organism evidence="2 3">
    <name type="scientific">Massilia horti</name>
    <dbReference type="NCBI Taxonomy" id="2562153"/>
    <lineage>
        <taxon>Bacteria</taxon>
        <taxon>Pseudomonadati</taxon>
        <taxon>Pseudomonadota</taxon>
        <taxon>Betaproteobacteria</taxon>
        <taxon>Burkholderiales</taxon>
        <taxon>Oxalobacteraceae</taxon>
        <taxon>Telluria group</taxon>
        <taxon>Massilia</taxon>
    </lineage>
</organism>
<sequence length="177" mass="19216">MPVESILNAKAITFTVRAVCEHDLDAIMRIQAECYPPSMQEPEEVVLSRIRTAADTSFVAIDGDVVSAYVFGYPSRLGAAAPLNSRFVVPANANTLYIHDLAVSRAGSGLARRLVARIVERATERGLANCALVSVQDSLAFWERFGFQTEPAPGPELRAALESYPGNALYMIRSLDA</sequence>